<feature type="domain" description="Expansin-like EG45" evidence="2">
    <location>
        <begin position="43"/>
        <end position="144"/>
    </location>
</feature>
<sequence>MNMAIALVFCILVATNALALFPQSIAVDPDVGLAARYNPPYTPTACYGNDPKQLPSGDLFGAIGERLWDNGAACGRQYQVMCISEAIPKFCVPGRTITVTVVDRAQTLESRPSSFNVSFVLSSKAYELIADPAVASIQVQFQQV</sequence>
<dbReference type="InterPro" id="IPR036908">
    <property type="entry name" value="RlpA-like_sf"/>
</dbReference>
<accession>A0AAV5JZ05</accession>
<dbReference type="SUPFAM" id="SSF50685">
    <property type="entry name" value="Barwin-like endoglucanases"/>
    <property type="match status" value="1"/>
</dbReference>
<feature type="chain" id="PRO_5043641187" description="Expansin-like EG45 domain-containing protein" evidence="1">
    <location>
        <begin position="20"/>
        <end position="144"/>
    </location>
</feature>
<keyword evidence="1" id="KW-0732">Signal</keyword>
<dbReference type="SMART" id="SM00837">
    <property type="entry name" value="DPBB_1"/>
    <property type="match status" value="1"/>
</dbReference>
<evidence type="ECO:0000313" key="3">
    <source>
        <dbReference type="EMBL" id="GKV16443.1"/>
    </source>
</evidence>
<reference evidence="3 4" key="1">
    <citation type="journal article" date="2021" name="Commun. Biol.">
        <title>The genome of Shorea leprosula (Dipterocarpaceae) highlights the ecological relevance of drought in aseasonal tropical rainforests.</title>
        <authorList>
            <person name="Ng K.K.S."/>
            <person name="Kobayashi M.J."/>
            <person name="Fawcett J.A."/>
            <person name="Hatakeyama M."/>
            <person name="Paape T."/>
            <person name="Ng C.H."/>
            <person name="Ang C.C."/>
            <person name="Tnah L.H."/>
            <person name="Lee C.T."/>
            <person name="Nishiyama T."/>
            <person name="Sese J."/>
            <person name="O'Brien M.J."/>
            <person name="Copetti D."/>
            <person name="Mohd Noor M.I."/>
            <person name="Ong R.C."/>
            <person name="Putra M."/>
            <person name="Sireger I.Z."/>
            <person name="Indrioko S."/>
            <person name="Kosugi Y."/>
            <person name="Izuno A."/>
            <person name="Isagi Y."/>
            <person name="Lee S.L."/>
            <person name="Shimizu K.K."/>
        </authorList>
    </citation>
    <scope>NUCLEOTIDE SEQUENCE [LARGE SCALE GENOMIC DNA]</scope>
    <source>
        <strain evidence="3">214</strain>
    </source>
</reference>
<evidence type="ECO:0000256" key="1">
    <source>
        <dbReference type="SAM" id="SignalP"/>
    </source>
</evidence>
<dbReference type="PANTHER" id="PTHR47480">
    <property type="entry name" value="EG45-LIKE DOMAIN CONTAINING PROTEIN"/>
    <property type="match status" value="1"/>
</dbReference>
<gene>
    <name evidence="3" type="ORF">SLEP1_g27083</name>
</gene>
<evidence type="ECO:0000259" key="2">
    <source>
        <dbReference type="PROSITE" id="PS50842"/>
    </source>
</evidence>
<organism evidence="3 4">
    <name type="scientific">Rubroshorea leprosula</name>
    <dbReference type="NCBI Taxonomy" id="152421"/>
    <lineage>
        <taxon>Eukaryota</taxon>
        <taxon>Viridiplantae</taxon>
        <taxon>Streptophyta</taxon>
        <taxon>Embryophyta</taxon>
        <taxon>Tracheophyta</taxon>
        <taxon>Spermatophyta</taxon>
        <taxon>Magnoliopsida</taxon>
        <taxon>eudicotyledons</taxon>
        <taxon>Gunneridae</taxon>
        <taxon>Pentapetalae</taxon>
        <taxon>rosids</taxon>
        <taxon>malvids</taxon>
        <taxon>Malvales</taxon>
        <taxon>Dipterocarpaceae</taxon>
        <taxon>Rubroshorea</taxon>
    </lineage>
</organism>
<comment type="caution">
    <text evidence="3">The sequence shown here is derived from an EMBL/GenBank/DDBJ whole genome shotgun (WGS) entry which is preliminary data.</text>
</comment>
<dbReference type="Gene3D" id="2.40.40.10">
    <property type="entry name" value="RlpA-like domain"/>
    <property type="match status" value="1"/>
</dbReference>
<dbReference type="InterPro" id="IPR009009">
    <property type="entry name" value="RlpA-like_DPBB"/>
</dbReference>
<dbReference type="InterPro" id="IPR007112">
    <property type="entry name" value="Expansin/allergen_DPBB_dom"/>
</dbReference>
<feature type="signal peptide" evidence="1">
    <location>
        <begin position="1"/>
        <end position="19"/>
    </location>
</feature>
<dbReference type="Pfam" id="PF03330">
    <property type="entry name" value="DPBB_1"/>
    <property type="match status" value="1"/>
</dbReference>
<dbReference type="Proteomes" id="UP001054252">
    <property type="component" value="Unassembled WGS sequence"/>
</dbReference>
<keyword evidence="4" id="KW-1185">Reference proteome</keyword>
<dbReference type="PANTHER" id="PTHR47480:SF1">
    <property type="entry name" value="EG45-LIKE DOMAIN CONTAINING PROTEIN 1"/>
    <property type="match status" value="1"/>
</dbReference>
<protein>
    <recommendedName>
        <fullName evidence="2">Expansin-like EG45 domain-containing protein</fullName>
    </recommendedName>
</protein>
<name>A0AAV5JZ05_9ROSI</name>
<evidence type="ECO:0000313" key="4">
    <source>
        <dbReference type="Proteomes" id="UP001054252"/>
    </source>
</evidence>
<dbReference type="PROSITE" id="PS50842">
    <property type="entry name" value="EXPANSIN_EG45"/>
    <property type="match status" value="1"/>
</dbReference>
<dbReference type="EMBL" id="BPVZ01000045">
    <property type="protein sequence ID" value="GKV16443.1"/>
    <property type="molecule type" value="Genomic_DNA"/>
</dbReference>
<proteinExistence type="predicted"/>
<dbReference type="CDD" id="cd22269">
    <property type="entry name" value="DPBB_EG45-like"/>
    <property type="match status" value="1"/>
</dbReference>
<dbReference type="AlphaFoldDB" id="A0AAV5JZ05"/>